<evidence type="ECO:0000313" key="5">
    <source>
        <dbReference type="EMBL" id="KAK0609483.1"/>
    </source>
</evidence>
<keyword evidence="2 4" id="KW-0479">Metal-binding</keyword>
<comment type="caution">
    <text evidence="5">The sequence shown here is derived from an EMBL/GenBank/DDBJ whole genome shotgun (WGS) entry which is preliminary data.</text>
</comment>
<dbReference type="InterPro" id="IPR036396">
    <property type="entry name" value="Cyt_P450_sf"/>
</dbReference>
<dbReference type="GO" id="GO:0016705">
    <property type="term" value="F:oxidoreductase activity, acting on paired donors, with incorporation or reduction of molecular oxygen"/>
    <property type="evidence" value="ECO:0007669"/>
    <property type="project" value="InterPro"/>
</dbReference>
<proteinExistence type="predicted"/>
<dbReference type="InterPro" id="IPR002401">
    <property type="entry name" value="Cyt_P450_E_grp-I"/>
</dbReference>
<dbReference type="SUPFAM" id="SSF48264">
    <property type="entry name" value="Cytochrome P450"/>
    <property type="match status" value="1"/>
</dbReference>
<feature type="binding site" description="axial binding residue" evidence="4">
    <location>
        <position position="351"/>
    </location>
    <ligand>
        <name>heme</name>
        <dbReference type="ChEBI" id="CHEBI:30413"/>
    </ligand>
    <ligandPart>
        <name>Fe</name>
        <dbReference type="ChEBI" id="CHEBI:18248"/>
    </ligandPart>
</feature>
<dbReference type="PANTHER" id="PTHR24305:SF168">
    <property type="entry name" value="P450, PUTATIVE (EUROFUNG)-RELATED"/>
    <property type="match status" value="1"/>
</dbReference>
<reference evidence="5" key="1">
    <citation type="submission" date="2023-06" db="EMBL/GenBank/DDBJ databases">
        <title>Genome-scale phylogeny and comparative genomics of the fungal order Sordariales.</title>
        <authorList>
            <consortium name="Lawrence Berkeley National Laboratory"/>
            <person name="Hensen N."/>
            <person name="Bonometti L."/>
            <person name="Westerberg I."/>
            <person name="Brannstrom I.O."/>
            <person name="Guillou S."/>
            <person name="Cros-Aarteil S."/>
            <person name="Calhoun S."/>
            <person name="Haridas S."/>
            <person name="Kuo A."/>
            <person name="Mondo S."/>
            <person name="Pangilinan J."/>
            <person name="Riley R."/>
            <person name="Labutti K."/>
            <person name="Andreopoulos B."/>
            <person name="Lipzen A."/>
            <person name="Chen C."/>
            <person name="Yanf M."/>
            <person name="Daum C."/>
            <person name="Ng V."/>
            <person name="Clum A."/>
            <person name="Steindorff A."/>
            <person name="Ohm R."/>
            <person name="Martin F."/>
            <person name="Silar P."/>
            <person name="Natvig D."/>
            <person name="Lalanne C."/>
            <person name="Gautier V."/>
            <person name="Ament-Velasquez S.L."/>
            <person name="Kruys A."/>
            <person name="Hutchinson M.I."/>
            <person name="Powell A.J."/>
            <person name="Barry K."/>
            <person name="Miller A.N."/>
            <person name="Grigoriev I.V."/>
            <person name="Debuchy R."/>
            <person name="Gladieux P."/>
            <person name="Thoren M.H."/>
            <person name="Johannesson H."/>
        </authorList>
    </citation>
    <scope>NUCLEOTIDE SEQUENCE</scope>
    <source>
        <strain evidence="5">CBS 606.72</strain>
    </source>
</reference>
<keyword evidence="3 4" id="KW-0408">Iron</keyword>
<evidence type="ECO:0000313" key="6">
    <source>
        <dbReference type="Proteomes" id="UP001175000"/>
    </source>
</evidence>
<dbReference type="EMBL" id="JAULSU010000008">
    <property type="protein sequence ID" value="KAK0609483.1"/>
    <property type="molecule type" value="Genomic_DNA"/>
</dbReference>
<dbReference type="Gene3D" id="1.10.630.10">
    <property type="entry name" value="Cytochrome P450"/>
    <property type="match status" value="2"/>
</dbReference>
<accession>A0AA39U041</accession>
<comment type="cofactor">
    <cofactor evidence="4">
        <name>heme</name>
        <dbReference type="ChEBI" id="CHEBI:30413"/>
    </cofactor>
</comment>
<evidence type="ECO:0000256" key="3">
    <source>
        <dbReference type="ARBA" id="ARBA00023004"/>
    </source>
</evidence>
<keyword evidence="6" id="KW-1185">Reference proteome</keyword>
<organism evidence="5 6">
    <name type="scientific">Immersiella caudata</name>
    <dbReference type="NCBI Taxonomy" id="314043"/>
    <lineage>
        <taxon>Eukaryota</taxon>
        <taxon>Fungi</taxon>
        <taxon>Dikarya</taxon>
        <taxon>Ascomycota</taxon>
        <taxon>Pezizomycotina</taxon>
        <taxon>Sordariomycetes</taxon>
        <taxon>Sordariomycetidae</taxon>
        <taxon>Sordariales</taxon>
        <taxon>Lasiosphaeriaceae</taxon>
        <taxon>Immersiella</taxon>
    </lineage>
</organism>
<evidence type="ECO:0000256" key="2">
    <source>
        <dbReference type="ARBA" id="ARBA00022723"/>
    </source>
</evidence>
<dbReference type="InterPro" id="IPR001128">
    <property type="entry name" value="Cyt_P450"/>
</dbReference>
<dbReference type="GO" id="GO:0004497">
    <property type="term" value="F:monooxygenase activity"/>
    <property type="evidence" value="ECO:0007669"/>
    <property type="project" value="InterPro"/>
</dbReference>
<dbReference type="InterPro" id="IPR050121">
    <property type="entry name" value="Cytochrome_P450_monoxygenase"/>
</dbReference>
<name>A0AA39U041_9PEZI</name>
<gene>
    <name evidence="5" type="ORF">B0T14DRAFT_541054</name>
</gene>
<sequence>MSPCKVLVDHHVNPTGGRQPVAFQQATNQCASRLGTLVRVGPNELITDNSELIRKMMSYTAMRFNPARDNLFPIRDKDEHTKLRLKIAFNISPYSRNENLSMETTIETHIAKLIKLLETKQSFTIDVISDLAFGKPFGYIDQDGDVFGYTKITPSLIPALAALSNIPSLAKVLHSRLFRGSLPKGVPNHPTTTTDKMGFGALIGVTKSAVASRPRHSASAEPDMLGSFIRHGLTEEEAANEAILQATAGSDTSATTIRTVMLPLQSNPIAYRKLQPGIDAAITAGTISSPIKDSEARTQIGSSPLAIHHAKIFGEDAKTFRPKRWVEADDAKLLLITSTLDLVFHYEKYMCLGKPVAMMEFNKTFAELLRPLDFSIVIPQKPARFFSAGVWIMEDFWVRVTKR</sequence>
<dbReference type="AlphaFoldDB" id="A0AA39U041"/>
<keyword evidence="1 4" id="KW-0349">Heme</keyword>
<dbReference type="GO" id="GO:0005506">
    <property type="term" value="F:iron ion binding"/>
    <property type="evidence" value="ECO:0007669"/>
    <property type="project" value="InterPro"/>
</dbReference>
<evidence type="ECO:0000256" key="1">
    <source>
        <dbReference type="ARBA" id="ARBA00022617"/>
    </source>
</evidence>
<dbReference type="GO" id="GO:0020037">
    <property type="term" value="F:heme binding"/>
    <property type="evidence" value="ECO:0007669"/>
    <property type="project" value="InterPro"/>
</dbReference>
<dbReference type="PANTHER" id="PTHR24305">
    <property type="entry name" value="CYTOCHROME P450"/>
    <property type="match status" value="1"/>
</dbReference>
<dbReference type="PRINTS" id="PR00463">
    <property type="entry name" value="EP450I"/>
</dbReference>
<dbReference type="Proteomes" id="UP001175000">
    <property type="component" value="Unassembled WGS sequence"/>
</dbReference>
<evidence type="ECO:0000256" key="4">
    <source>
        <dbReference type="PIRSR" id="PIRSR602401-1"/>
    </source>
</evidence>
<protein>
    <submittedName>
        <fullName evidence="5">Cytochrome P450</fullName>
    </submittedName>
</protein>
<dbReference type="Pfam" id="PF00067">
    <property type="entry name" value="p450"/>
    <property type="match status" value="1"/>
</dbReference>